<gene>
    <name evidence="2" type="ORF">HLH35_12535</name>
</gene>
<comment type="caution">
    <text evidence="2">The sequence shown here is derived from an EMBL/GenBank/DDBJ whole genome shotgun (WGS) entry which is preliminary data.</text>
</comment>
<protein>
    <submittedName>
        <fullName evidence="2">Uncharacterized protein</fullName>
    </submittedName>
</protein>
<evidence type="ECO:0000313" key="2">
    <source>
        <dbReference type="EMBL" id="MBB2172937.1"/>
    </source>
</evidence>
<feature type="region of interest" description="Disordered" evidence="1">
    <location>
        <begin position="1"/>
        <end position="23"/>
    </location>
</feature>
<organism evidence="2 3">
    <name type="scientific">Gluconacetobacter asukensis</name>
    <dbReference type="NCBI Taxonomy" id="1017181"/>
    <lineage>
        <taxon>Bacteria</taxon>
        <taxon>Pseudomonadati</taxon>
        <taxon>Pseudomonadota</taxon>
        <taxon>Alphaproteobacteria</taxon>
        <taxon>Acetobacterales</taxon>
        <taxon>Acetobacteraceae</taxon>
        <taxon>Gluconacetobacter</taxon>
    </lineage>
</organism>
<evidence type="ECO:0000256" key="1">
    <source>
        <dbReference type="SAM" id="MobiDB-lite"/>
    </source>
</evidence>
<evidence type="ECO:0000313" key="3">
    <source>
        <dbReference type="Proteomes" id="UP000577891"/>
    </source>
</evidence>
<dbReference type="AlphaFoldDB" id="A0A7W4J1U2"/>
<proteinExistence type="predicted"/>
<sequence length="70" mass="7980">MRVPPAENHGLAGNGLPSGNRRLPLQTRWGQEAFPKLLFRLLDGFLILENSRLAREEPEKFLIAQQVQPF</sequence>
<name>A0A7W4J1U2_9PROT</name>
<dbReference type="EMBL" id="JABEQE010000010">
    <property type="protein sequence ID" value="MBB2172937.1"/>
    <property type="molecule type" value="Genomic_DNA"/>
</dbReference>
<keyword evidence="3" id="KW-1185">Reference proteome</keyword>
<dbReference type="RefSeq" id="WP_182979457.1">
    <property type="nucleotide sequence ID" value="NZ_BAABGB010000005.1"/>
</dbReference>
<accession>A0A7W4J1U2</accession>
<reference evidence="2 3" key="1">
    <citation type="submission" date="2020-04" db="EMBL/GenBank/DDBJ databases">
        <title>Description of novel Gluconacetobacter.</title>
        <authorList>
            <person name="Sombolestani A."/>
        </authorList>
    </citation>
    <scope>NUCLEOTIDE SEQUENCE [LARGE SCALE GENOMIC DNA]</scope>
    <source>
        <strain evidence="2 3">LMG 27724</strain>
    </source>
</reference>
<dbReference type="Proteomes" id="UP000577891">
    <property type="component" value="Unassembled WGS sequence"/>
</dbReference>